<dbReference type="Pfam" id="PF13797">
    <property type="entry name" value="Post_transc_reg"/>
    <property type="match status" value="1"/>
</dbReference>
<proteinExistence type="predicted"/>
<dbReference type="EMBL" id="LNQP01000047">
    <property type="protein sequence ID" value="KSU87328.1"/>
    <property type="molecule type" value="Genomic_DNA"/>
</dbReference>
<evidence type="ECO:0000313" key="1">
    <source>
        <dbReference type="EMBL" id="KSU87328.1"/>
    </source>
</evidence>
<dbReference type="InterPro" id="IPR025716">
    <property type="entry name" value="Post-transcriptional_regulator"/>
</dbReference>
<reference evidence="1 2" key="1">
    <citation type="submission" date="2015-11" db="EMBL/GenBank/DDBJ databases">
        <title>Bacillus caseinolyticus sp nov.</title>
        <authorList>
            <person name="Dastager S.G."/>
            <person name="Mawlankar R."/>
        </authorList>
    </citation>
    <scope>NUCLEOTIDE SEQUENCE [LARGE SCALE GENOMIC DNA]</scope>
    <source>
        <strain evidence="1 2">SGD-V-76</strain>
    </source>
</reference>
<sequence>MNSIISDEQKTIIQPVIESKLEEFHLIGYEDVTEAELWGYLNQKKWKKRQEFSLHQVVSDVLTVKITDVMSYVTIESYKSNMFETVSDNEDWKELLK</sequence>
<keyword evidence="2" id="KW-1185">Reference proteome</keyword>
<dbReference type="AlphaFoldDB" id="A0A0V8JKY9"/>
<evidence type="ECO:0000313" key="2">
    <source>
        <dbReference type="Proteomes" id="UP000053681"/>
    </source>
</evidence>
<dbReference type="RefSeq" id="WP_025911741.1">
    <property type="nucleotide sequence ID" value="NZ_KQ758662.1"/>
</dbReference>
<accession>A0A0V8JKY9</accession>
<dbReference type="GeneID" id="93683843"/>
<organism evidence="1 2">
    <name type="scientific">Priestia veravalensis</name>
    <dbReference type="NCBI Taxonomy" id="1414648"/>
    <lineage>
        <taxon>Bacteria</taxon>
        <taxon>Bacillati</taxon>
        <taxon>Bacillota</taxon>
        <taxon>Bacilli</taxon>
        <taxon>Bacillales</taxon>
        <taxon>Bacillaceae</taxon>
        <taxon>Priestia</taxon>
    </lineage>
</organism>
<gene>
    <name evidence="1" type="ORF">AS180_13870</name>
</gene>
<comment type="caution">
    <text evidence="1">The sequence shown here is derived from an EMBL/GenBank/DDBJ whole genome shotgun (WGS) entry which is preliminary data.</text>
</comment>
<protein>
    <submittedName>
        <fullName evidence="1">Post-transcriptional regulator</fullName>
    </submittedName>
</protein>
<name>A0A0V8JKY9_9BACI</name>
<dbReference type="Proteomes" id="UP000053681">
    <property type="component" value="Unassembled WGS sequence"/>
</dbReference>